<name>A0AAE6C7E0_9BRAD</name>
<evidence type="ECO:0000313" key="14">
    <source>
        <dbReference type="Proteomes" id="UP000288972"/>
    </source>
</evidence>
<feature type="domain" description="Cation/H+ exchanger transmembrane" evidence="11">
    <location>
        <begin position="51"/>
        <end position="435"/>
    </location>
</feature>
<accession>A0AAE6C7E0</accession>
<dbReference type="InterPro" id="IPR050794">
    <property type="entry name" value="CPA2_transporter"/>
</dbReference>
<dbReference type="PRINTS" id="PR01438">
    <property type="entry name" value="UNVRSLSTRESS"/>
</dbReference>
<feature type="transmembrane region" description="Helical" evidence="8">
    <location>
        <begin position="35"/>
        <end position="52"/>
    </location>
</feature>
<dbReference type="RefSeq" id="WP_128950164.1">
    <property type="nucleotide sequence ID" value="NZ_CP030053.1"/>
</dbReference>
<dbReference type="GO" id="GO:0015297">
    <property type="term" value="F:antiporter activity"/>
    <property type="evidence" value="ECO:0007669"/>
    <property type="project" value="InterPro"/>
</dbReference>
<protein>
    <submittedName>
        <fullName evidence="12">Potassium transporter</fullName>
    </submittedName>
</protein>
<evidence type="ECO:0000313" key="12">
    <source>
        <dbReference type="EMBL" id="QAU45387.1"/>
    </source>
</evidence>
<dbReference type="Pfam" id="PF00999">
    <property type="entry name" value="Na_H_Exchanger"/>
    <property type="match status" value="1"/>
</dbReference>
<keyword evidence="6" id="KW-0406">Ion transport</keyword>
<evidence type="ECO:0000313" key="13">
    <source>
        <dbReference type="EMBL" id="RXH08643.1"/>
    </source>
</evidence>
<keyword evidence="7 8" id="KW-0472">Membrane</keyword>
<feature type="transmembrane region" description="Helical" evidence="8">
    <location>
        <begin position="268"/>
        <end position="287"/>
    </location>
</feature>
<feature type="transmembrane region" description="Helical" evidence="8">
    <location>
        <begin position="166"/>
        <end position="189"/>
    </location>
</feature>
<dbReference type="KEGG" id="bgz:XH91_08490"/>
<dbReference type="Gene3D" id="3.40.50.12370">
    <property type="match status" value="1"/>
</dbReference>
<keyword evidence="15" id="KW-1185">Reference proteome</keyword>
<feature type="transmembrane region" description="Helical" evidence="8">
    <location>
        <begin position="398"/>
        <end position="424"/>
    </location>
</feature>
<feature type="transmembrane region" description="Helical" evidence="8">
    <location>
        <begin position="320"/>
        <end position="338"/>
    </location>
</feature>
<dbReference type="Pfam" id="PF00582">
    <property type="entry name" value="Usp"/>
    <property type="match status" value="1"/>
</dbReference>
<evidence type="ECO:0000256" key="9">
    <source>
        <dbReference type="SAM" id="SignalP"/>
    </source>
</evidence>
<sequence length="755" mass="79323">MQWSLLRPAGLAPAALVLTTMAASAEGGKSAGPSEFLLVTQIVLLIAVGRGLGEIMQRIGQPSVIGELLAGILLGPSLFGWIWPEAQAAIFPKMPEQKAMLDGIAQVGILLLLLLTGMETDLKLVRKVGKAAIAISIAGILVPFACGFALGEYLPDALLPKPEQRLVASLFMGTALSISSVKIVAVVVREMNFMRRNVGQIIVATAVIDDTIGWIIIAVIFSLASQGTLDIASVAKAVLGTLVFLAISFTVGRRLVFQLIRWANDNLVSAAAVITVILLLMGVMALITHAIGVHTVLGAFVAGILVGESPILTRQIDERLRGLISSFFMPVFFGLAGLSADLSVLRDPTLLMLTALLVVIASVGKFGGAFAGGTVGGLSTRESLALASGMNARGSTEVIIATIGLSIGVLSQNLFTMIVTMAIVTTMAMPPMLRAALAKLPMNKEEKERLEREEFEKRGFVANLERPLLAVDESVTATFASHIVGLIAGMRGLPITVLHIGKRASEQQKDRDADKSHEAVVKKAAETVSAVGDGDSGSIDVVTRARRAELGETITEEARKGFDLLVVGVDKVAAAKDRFDRSIEDIAAKFDGPLAIVAAKGKHLKQPMPDGLNILVPVSGSGVSKRGAEVAVALTQAGSGSLRVIYVATTRDKGAQRGASRGLGQEAGILKDASDLAARYDVDITTTLRVNRSPEAAILREIDTTDVDLVVMGVDRIQADHLSFGGVADAVLRQSKVSVLLVSSGEARQASSEKG</sequence>
<evidence type="ECO:0000256" key="6">
    <source>
        <dbReference type="ARBA" id="ARBA00023065"/>
    </source>
</evidence>
<keyword evidence="5 8" id="KW-1133">Transmembrane helix</keyword>
<feature type="transmembrane region" description="Helical" evidence="8">
    <location>
        <begin position="293"/>
        <end position="313"/>
    </location>
</feature>
<dbReference type="EMBL" id="CP030053">
    <property type="protein sequence ID" value="QAU45387.1"/>
    <property type="molecule type" value="Genomic_DNA"/>
</dbReference>
<feature type="transmembrane region" description="Helical" evidence="8">
    <location>
        <begin position="103"/>
        <end position="120"/>
    </location>
</feature>
<feature type="transmembrane region" description="Helical" evidence="8">
    <location>
        <begin position="350"/>
        <end position="378"/>
    </location>
</feature>
<evidence type="ECO:0000259" key="10">
    <source>
        <dbReference type="Pfam" id="PF00582"/>
    </source>
</evidence>
<reference evidence="13 15" key="2">
    <citation type="submission" date="2018-10" db="EMBL/GenBank/DDBJ databases">
        <title>Bradyrhizobium sp. nov., effective nodules isolated from peanut in China.</title>
        <authorList>
            <person name="Li Y."/>
        </authorList>
    </citation>
    <scope>NUCLEOTIDE SEQUENCE [LARGE SCALE GENOMIC DNA]</scope>
    <source>
        <strain evidence="13 15">CCBAU 53426</strain>
    </source>
</reference>
<dbReference type="PANTHER" id="PTHR32468:SF0">
    <property type="entry name" value="K(+)_H(+) ANTIPORTER 1"/>
    <property type="match status" value="1"/>
</dbReference>
<dbReference type="CDD" id="cd00293">
    <property type="entry name" value="USP-like"/>
    <property type="match status" value="1"/>
</dbReference>
<keyword evidence="9" id="KW-0732">Signal</keyword>
<feature type="transmembrane region" description="Helical" evidence="8">
    <location>
        <begin position="201"/>
        <end position="225"/>
    </location>
</feature>
<comment type="similarity">
    <text evidence="2">Belongs to the universal stress protein A family.</text>
</comment>
<dbReference type="Proteomes" id="UP000288972">
    <property type="component" value="Chromosome"/>
</dbReference>
<feature type="domain" description="UspA" evidence="10">
    <location>
        <begin position="613"/>
        <end position="742"/>
    </location>
</feature>
<organism evidence="12 14">
    <name type="scientific">Bradyrhizobium guangzhouense</name>
    <dbReference type="NCBI Taxonomy" id="1325095"/>
    <lineage>
        <taxon>Bacteria</taxon>
        <taxon>Pseudomonadati</taxon>
        <taxon>Pseudomonadota</taxon>
        <taxon>Alphaproteobacteria</taxon>
        <taxon>Hyphomicrobiales</taxon>
        <taxon>Nitrobacteraceae</taxon>
        <taxon>Bradyrhizobium</taxon>
    </lineage>
</organism>
<dbReference type="InterPro" id="IPR006016">
    <property type="entry name" value="UspA"/>
</dbReference>
<reference evidence="12 14" key="1">
    <citation type="submission" date="2018-06" db="EMBL/GenBank/DDBJ databases">
        <title>Comparative genomics of rhizobia nodulating Arachis hypogaea in China.</title>
        <authorList>
            <person name="Li Y."/>
        </authorList>
    </citation>
    <scope>NUCLEOTIDE SEQUENCE [LARGE SCALE GENOMIC DNA]</scope>
    <source>
        <strain evidence="12 14">CCBAU 51670</strain>
    </source>
</reference>
<evidence type="ECO:0000256" key="8">
    <source>
        <dbReference type="SAM" id="Phobius"/>
    </source>
</evidence>
<comment type="subcellular location">
    <subcellularLocation>
        <location evidence="1">Membrane</location>
        <topology evidence="1">Multi-pass membrane protein</topology>
    </subcellularLocation>
</comment>
<gene>
    <name evidence="13" type="ORF">EAS56_28535</name>
    <name evidence="12" type="ORF">XH91_08490</name>
</gene>
<feature type="transmembrane region" description="Helical" evidence="8">
    <location>
        <begin position="132"/>
        <end position="154"/>
    </location>
</feature>
<keyword evidence="3" id="KW-0813">Transport</keyword>
<feature type="chain" id="PRO_5041966543" evidence="9">
    <location>
        <begin position="26"/>
        <end position="755"/>
    </location>
</feature>
<evidence type="ECO:0000259" key="11">
    <source>
        <dbReference type="Pfam" id="PF00999"/>
    </source>
</evidence>
<dbReference type="EMBL" id="RDQZ01000030">
    <property type="protein sequence ID" value="RXH08643.1"/>
    <property type="molecule type" value="Genomic_DNA"/>
</dbReference>
<evidence type="ECO:0000256" key="7">
    <source>
        <dbReference type="ARBA" id="ARBA00023136"/>
    </source>
</evidence>
<proteinExistence type="inferred from homology"/>
<keyword evidence="4 8" id="KW-0812">Transmembrane</keyword>
<evidence type="ECO:0000256" key="2">
    <source>
        <dbReference type="ARBA" id="ARBA00008791"/>
    </source>
</evidence>
<evidence type="ECO:0000313" key="15">
    <source>
        <dbReference type="Proteomes" id="UP000290401"/>
    </source>
</evidence>
<dbReference type="GO" id="GO:1902600">
    <property type="term" value="P:proton transmembrane transport"/>
    <property type="evidence" value="ECO:0007669"/>
    <property type="project" value="InterPro"/>
</dbReference>
<dbReference type="AlphaFoldDB" id="A0AAE6C7E0"/>
<dbReference type="InterPro" id="IPR038770">
    <property type="entry name" value="Na+/solute_symporter_sf"/>
</dbReference>
<dbReference type="Gene3D" id="1.20.1530.20">
    <property type="match status" value="1"/>
</dbReference>
<evidence type="ECO:0000256" key="4">
    <source>
        <dbReference type="ARBA" id="ARBA00022692"/>
    </source>
</evidence>
<dbReference type="InterPro" id="IPR006153">
    <property type="entry name" value="Cation/H_exchanger_TM"/>
</dbReference>
<dbReference type="GO" id="GO:0016020">
    <property type="term" value="C:membrane"/>
    <property type="evidence" value="ECO:0007669"/>
    <property type="project" value="UniProtKB-SubCell"/>
</dbReference>
<dbReference type="SUPFAM" id="SSF52402">
    <property type="entry name" value="Adenine nucleotide alpha hydrolases-like"/>
    <property type="match status" value="2"/>
</dbReference>
<feature type="signal peptide" evidence="9">
    <location>
        <begin position="1"/>
        <end position="25"/>
    </location>
</feature>
<evidence type="ECO:0000256" key="5">
    <source>
        <dbReference type="ARBA" id="ARBA00022989"/>
    </source>
</evidence>
<dbReference type="Proteomes" id="UP000290401">
    <property type="component" value="Unassembled WGS sequence"/>
</dbReference>
<dbReference type="PANTHER" id="PTHR32468">
    <property type="entry name" value="CATION/H + ANTIPORTER"/>
    <property type="match status" value="1"/>
</dbReference>
<feature type="transmembrane region" description="Helical" evidence="8">
    <location>
        <begin position="64"/>
        <end position="83"/>
    </location>
</feature>
<feature type="transmembrane region" description="Helical" evidence="8">
    <location>
        <begin position="237"/>
        <end position="256"/>
    </location>
</feature>
<dbReference type="InterPro" id="IPR006015">
    <property type="entry name" value="Universal_stress_UspA"/>
</dbReference>
<evidence type="ECO:0000256" key="1">
    <source>
        <dbReference type="ARBA" id="ARBA00004141"/>
    </source>
</evidence>
<evidence type="ECO:0000256" key="3">
    <source>
        <dbReference type="ARBA" id="ARBA00022448"/>
    </source>
</evidence>